<dbReference type="Proteomes" id="UP000207598">
    <property type="component" value="Unassembled WGS sequence"/>
</dbReference>
<dbReference type="SUPFAM" id="SSF53300">
    <property type="entry name" value="vWA-like"/>
    <property type="match status" value="1"/>
</dbReference>
<sequence length="394" mass="43162">MAVTRFPSRAEGLADRLSGFIGHLRMNGLTLGPGETAAALAALGHVRATDPAEARRALKVVLVPDADGWRRFDELFDAYWFNMGRIQQRPPSPHVRVQASKPALWQAHLGEDGPEGGDGGETVPDTDGTGEAEGMDGRLVATRTDTLRKRDLRELMDDETLRAAERVARDLARAIRDRRSRRRRQAVRGAQLDMRRILRASLARGGEPLDLFRRRRPERPLRIVAICDVSGSMQSVSRVFLAFLKGLIAVDTRAEAFLFHTRLMRITDALRDRDTLRAAGRLSLMAEGFGGGTDIGGSLTAFCEGHAARAVNGRTVVIVLSDGYCTGAPEVLAGALARLRRRAGRIVWLTPLPGWEGHAPVARAMQAALPHLEALRPANTIEALAALERDFARF</sequence>
<feature type="region of interest" description="Disordered" evidence="1">
    <location>
        <begin position="108"/>
        <end position="136"/>
    </location>
</feature>
<gene>
    <name evidence="2" type="ORF">MAA8898_03135</name>
</gene>
<dbReference type="InterPro" id="IPR011195">
    <property type="entry name" value="UCP010256"/>
</dbReference>
<accession>A0A238KQY3</accession>
<dbReference type="RefSeq" id="WP_176445185.1">
    <property type="nucleotide sequence ID" value="NZ_FXYF01000008.1"/>
</dbReference>
<dbReference type="Gene3D" id="3.40.50.410">
    <property type="entry name" value="von Willebrand factor, type A domain"/>
    <property type="match status" value="1"/>
</dbReference>
<dbReference type="PANTHER" id="PTHR39338">
    <property type="entry name" value="BLL5662 PROTEIN-RELATED"/>
    <property type="match status" value="1"/>
</dbReference>
<evidence type="ECO:0000256" key="1">
    <source>
        <dbReference type="SAM" id="MobiDB-lite"/>
    </source>
</evidence>
<dbReference type="PIRSF" id="PIRSF010256">
    <property type="entry name" value="CoxE_vWa"/>
    <property type="match status" value="1"/>
</dbReference>
<dbReference type="InterPro" id="IPR008912">
    <property type="entry name" value="Uncharacterised_CoxE"/>
</dbReference>
<dbReference type="EMBL" id="FXYF01000008">
    <property type="protein sequence ID" value="SMX45070.1"/>
    <property type="molecule type" value="Genomic_DNA"/>
</dbReference>
<keyword evidence="3" id="KW-1185">Reference proteome</keyword>
<dbReference type="InterPro" id="IPR036465">
    <property type="entry name" value="vWFA_dom_sf"/>
</dbReference>
<dbReference type="Pfam" id="PF05762">
    <property type="entry name" value="VWA_CoxE"/>
    <property type="match status" value="1"/>
</dbReference>
<proteinExistence type="predicted"/>
<protein>
    <submittedName>
        <fullName evidence="2">VWA domain containing CoxE-like protein</fullName>
    </submittedName>
</protein>
<dbReference type="AlphaFoldDB" id="A0A238KQY3"/>
<evidence type="ECO:0000313" key="3">
    <source>
        <dbReference type="Proteomes" id="UP000207598"/>
    </source>
</evidence>
<reference evidence="2 3" key="1">
    <citation type="submission" date="2017-05" db="EMBL/GenBank/DDBJ databases">
        <authorList>
            <person name="Song R."/>
            <person name="Chenine A.L."/>
            <person name="Ruprecht R.M."/>
        </authorList>
    </citation>
    <scope>NUCLEOTIDE SEQUENCE [LARGE SCALE GENOMIC DNA]</scope>
    <source>
        <strain evidence="2 3">CECT 8898</strain>
    </source>
</reference>
<name>A0A238KQY3_9RHOB</name>
<organism evidence="2 3">
    <name type="scientific">Maliponia aquimaris</name>
    <dbReference type="NCBI Taxonomy" id="1673631"/>
    <lineage>
        <taxon>Bacteria</taxon>
        <taxon>Pseudomonadati</taxon>
        <taxon>Pseudomonadota</taxon>
        <taxon>Alphaproteobacteria</taxon>
        <taxon>Rhodobacterales</taxon>
        <taxon>Paracoccaceae</taxon>
        <taxon>Maliponia</taxon>
    </lineage>
</organism>
<evidence type="ECO:0000313" key="2">
    <source>
        <dbReference type="EMBL" id="SMX45070.1"/>
    </source>
</evidence>
<dbReference type="PANTHER" id="PTHR39338:SF6">
    <property type="entry name" value="BLL5662 PROTEIN"/>
    <property type="match status" value="1"/>
</dbReference>